<dbReference type="EMBL" id="LN794158">
    <property type="protein sequence ID" value="CEN55716.1"/>
    <property type="molecule type" value="Genomic_DNA"/>
</dbReference>
<dbReference type="Proteomes" id="UP000056322">
    <property type="component" value="Chromosome 1"/>
</dbReference>
<feature type="compositionally biased region" description="Basic and acidic residues" evidence="1">
    <location>
        <begin position="48"/>
        <end position="63"/>
    </location>
</feature>
<accession>A0A0B7IZ04</accession>
<keyword evidence="2" id="KW-0732">Signal</keyword>
<evidence type="ECO:0000256" key="2">
    <source>
        <dbReference type="SAM" id="SignalP"/>
    </source>
</evidence>
<feature type="signal peptide" evidence="2">
    <location>
        <begin position="1"/>
        <end position="26"/>
    </location>
</feature>
<keyword evidence="4" id="KW-1185">Reference proteome</keyword>
<reference evidence="4" key="1">
    <citation type="submission" date="2014-12" db="EMBL/GenBank/DDBJ databases">
        <authorList>
            <person name="Salcher M.M."/>
        </authorList>
    </citation>
    <scope>NUCLEOTIDE SEQUENCE [LARGE SCALE GENOMIC DNA]</scope>
    <source>
        <strain evidence="4">MMS-10A-171</strain>
    </source>
</reference>
<name>A0A0B7IZ04_9PROT</name>
<dbReference type="OrthoDB" id="8561545at2"/>
<evidence type="ECO:0000313" key="3">
    <source>
        <dbReference type="EMBL" id="CEN55716.1"/>
    </source>
</evidence>
<evidence type="ECO:0000256" key="1">
    <source>
        <dbReference type="SAM" id="MobiDB-lite"/>
    </source>
</evidence>
<organism evidence="3 4">
    <name type="scientific">Candidatus Methylopumilus turicensis</name>
    <dbReference type="NCBI Taxonomy" id="1581680"/>
    <lineage>
        <taxon>Bacteria</taxon>
        <taxon>Pseudomonadati</taxon>
        <taxon>Pseudomonadota</taxon>
        <taxon>Betaproteobacteria</taxon>
        <taxon>Nitrosomonadales</taxon>
        <taxon>Methylophilaceae</taxon>
        <taxon>Candidatus Methylopumilus</taxon>
    </lineage>
</organism>
<dbReference type="RefSeq" id="WP_045750945.1">
    <property type="nucleotide sequence ID" value="NZ_LN794158.1"/>
</dbReference>
<dbReference type="STRING" id="1581680.BN1209_CDS635643R"/>
<protein>
    <recommendedName>
        <fullName evidence="5">DUF2946 domain-containing protein</fullName>
    </recommendedName>
</protein>
<dbReference type="HOGENOM" id="CLU_2046926_0_0_4"/>
<feature type="chain" id="PRO_5002117145" description="DUF2946 domain-containing protein" evidence="2">
    <location>
        <begin position="27"/>
        <end position="120"/>
    </location>
</feature>
<evidence type="ECO:0000313" key="4">
    <source>
        <dbReference type="Proteomes" id="UP000056322"/>
    </source>
</evidence>
<gene>
    <name evidence="3" type="ORF">BN1209_CDS635643R</name>
</gene>
<sequence length="120" mass="13061">MKSIRKFVALMLMVWTPLFFSGAAYAATQMELANASSHQIVQPPHACHQMDSKESSGHHDTQHHAGGSNCQHCGFCLSFAAPIHESTTHVTSQNSPLASFAIWASSTHHITPENRPPIDA</sequence>
<dbReference type="AlphaFoldDB" id="A0A0B7IZ04"/>
<feature type="region of interest" description="Disordered" evidence="1">
    <location>
        <begin position="43"/>
        <end position="64"/>
    </location>
</feature>
<proteinExistence type="predicted"/>
<evidence type="ECO:0008006" key="5">
    <source>
        <dbReference type="Google" id="ProtNLM"/>
    </source>
</evidence>